<sequence>MRVKINASMIQMGLRWLTSGLRDFNVILAEQRLTQSDMVWLSSLSTNQRQLNAVDALPVSLYRVHYNTLKVGRGYLDDEEFREIGNKMVMFMEFCHFSRVNQTSPILAVGLDDVGYRVFEAGSFDSRMMLVSRGGFSVGTRCNLRKLRMNLSSPDDQLRDVTTVLLGDLRYFLKPGVSGIGRIKDYPSTMPLHVVATELLQQKLQPKLVAQWTGLNADEVVRMKRSLLRDTPLVQSQSGRIQAPNKTLAESPLHSLLYLTVYRLLADNPLRRTNARAVVAAHREYVELCRAVGIEASDMISPSNGYQLSNAMKTGDITLTPCSKCKEINARYALKPGRCIWCNH</sequence>
<organism evidence="1 2">
    <name type="scientific">Pseudomonas floridensis</name>
    <dbReference type="NCBI Taxonomy" id="1958950"/>
    <lineage>
        <taxon>Bacteria</taxon>
        <taxon>Pseudomonadati</taxon>
        <taxon>Pseudomonadota</taxon>
        <taxon>Gammaproteobacteria</taxon>
        <taxon>Pseudomonadales</taxon>
        <taxon>Pseudomonadaceae</taxon>
        <taxon>Pseudomonas</taxon>
    </lineage>
</organism>
<accession>A0A1X0N9A6</accession>
<name>A0A1X0N9A6_9PSED</name>
<dbReference type="OrthoDB" id="6774989at2"/>
<comment type="caution">
    <text evidence="1">The sequence shown here is derived from an EMBL/GenBank/DDBJ whole genome shotgun (WGS) entry which is preliminary data.</text>
</comment>
<evidence type="ECO:0000313" key="2">
    <source>
        <dbReference type="Proteomes" id="UP000192815"/>
    </source>
</evidence>
<dbReference type="Proteomes" id="UP000192815">
    <property type="component" value="Unassembled WGS sequence"/>
</dbReference>
<proteinExistence type="predicted"/>
<evidence type="ECO:0000313" key="1">
    <source>
        <dbReference type="EMBL" id="ORC60241.1"/>
    </source>
</evidence>
<dbReference type="SUPFAM" id="SSF160930">
    <property type="entry name" value="FlhC-like"/>
    <property type="match status" value="1"/>
</dbReference>
<dbReference type="AlphaFoldDB" id="A0A1X0N9A6"/>
<dbReference type="RefSeq" id="WP_083182189.1">
    <property type="nucleotide sequence ID" value="NZ_CBCRZR010000007.1"/>
</dbReference>
<protein>
    <submittedName>
        <fullName evidence="1">Uncharacterized protein</fullName>
    </submittedName>
</protein>
<reference evidence="2" key="1">
    <citation type="submission" date="2017-02" db="EMBL/GenBank/DDBJ databases">
        <title>Pseudomonas floridae sp. nov., a novel pathogenic bacterial species isolated from tomato.</title>
        <authorList>
            <person name="Timilsina S."/>
            <person name="Vallad G.E."/>
            <person name="Jones J.B."/>
        </authorList>
    </citation>
    <scope>NUCLEOTIDE SEQUENCE [LARGE SCALE GENOMIC DNA]</scope>
    <source>
        <strain evidence="2">GEV388</strain>
    </source>
</reference>
<dbReference type="EMBL" id="MUIO01000021">
    <property type="protein sequence ID" value="ORC60241.1"/>
    <property type="molecule type" value="Genomic_DNA"/>
</dbReference>
<gene>
    <name evidence="1" type="ORF">BZK31_07975</name>
</gene>
<keyword evidence="2" id="KW-1185">Reference proteome</keyword>
<dbReference type="STRING" id="1958950.BZK31_07975"/>